<dbReference type="STRING" id="502682.BMF35_a2069"/>
<dbReference type="PATRIC" id="fig|502682.8.peg.659"/>
<dbReference type="RefSeq" id="WP_047005876.1">
    <property type="nucleotide sequence ID" value="NZ_CP018097.1"/>
</dbReference>
<dbReference type="KEGG" id="egn:BMF35_a2069"/>
<reference evidence="1 2" key="1">
    <citation type="submission" date="2015-04" db="EMBL/GenBank/DDBJ databases">
        <title>The draft genome sequence of Erythrobacr gangjinensis K7-2.</title>
        <authorList>
            <person name="Zhuang L."/>
            <person name="Liu Y."/>
            <person name="Shao Z."/>
        </authorList>
    </citation>
    <scope>NUCLEOTIDE SEQUENCE [LARGE SCALE GENOMIC DNA]</scope>
    <source>
        <strain evidence="1 2">K7-2</strain>
    </source>
</reference>
<dbReference type="EMBL" id="LBHC01000001">
    <property type="protein sequence ID" value="KLE33026.1"/>
    <property type="molecule type" value="Genomic_DNA"/>
</dbReference>
<name>A0A0G9MQL6_9SPHN</name>
<organism evidence="1 2">
    <name type="scientific">Aurantiacibacter gangjinensis</name>
    <dbReference type="NCBI Taxonomy" id="502682"/>
    <lineage>
        <taxon>Bacteria</taxon>
        <taxon>Pseudomonadati</taxon>
        <taxon>Pseudomonadota</taxon>
        <taxon>Alphaproteobacteria</taxon>
        <taxon>Sphingomonadales</taxon>
        <taxon>Erythrobacteraceae</taxon>
        <taxon>Aurantiacibacter</taxon>
    </lineage>
</organism>
<keyword evidence="2" id="KW-1185">Reference proteome</keyword>
<dbReference type="Proteomes" id="UP000053070">
    <property type="component" value="Unassembled WGS sequence"/>
</dbReference>
<protein>
    <submittedName>
        <fullName evidence="1">Uncharacterized protein</fullName>
    </submittedName>
</protein>
<evidence type="ECO:0000313" key="2">
    <source>
        <dbReference type="Proteomes" id="UP000053070"/>
    </source>
</evidence>
<evidence type="ECO:0000313" key="1">
    <source>
        <dbReference type="EMBL" id="KLE33026.1"/>
    </source>
</evidence>
<sequence length="178" mass="19312">MLTSIAFAIALQATQPAQDAPASPSPTPPCESDGHGGFDFWVGEWSVTPNGAEEPVANSSIQRLHGGCAVREQWMPFRGEGGSSLNHYDARTGIWRQVWIGSAGERVEFTGGRAGEAMVLAGYWGRGPQGNPLLVRMTYTPDADDYVRQHGETSTDHGLTWQTSFDYIYRPLPAADAE</sequence>
<dbReference type="OrthoDB" id="8902597at2"/>
<proteinExistence type="predicted"/>
<accession>A0A0G9MQL6</accession>
<comment type="caution">
    <text evidence="1">The sequence shown here is derived from an EMBL/GenBank/DDBJ whole genome shotgun (WGS) entry which is preliminary data.</text>
</comment>
<gene>
    <name evidence="1" type="ORF">AAW01_03230</name>
</gene>
<dbReference type="AlphaFoldDB" id="A0A0G9MQL6"/>